<organism evidence="2 3">
    <name type="scientific">Prevotella aff. ruminicola Tc2-24</name>
    <dbReference type="NCBI Taxonomy" id="81582"/>
    <lineage>
        <taxon>Bacteria</taxon>
        <taxon>Pseudomonadati</taxon>
        <taxon>Bacteroidota</taxon>
        <taxon>Bacteroidia</taxon>
        <taxon>Bacteroidales</taxon>
        <taxon>Prevotellaceae</taxon>
        <taxon>Prevotella</taxon>
    </lineage>
</organism>
<accession>A0A1I0PXH8</accession>
<proteinExistence type="predicted"/>
<name>A0A1I0PXH8_9BACT</name>
<gene>
    <name evidence="2" type="ORF">SAMN04487850_2019</name>
</gene>
<feature type="chain" id="PRO_5011629267" description="YD repeat-containing protein" evidence="1">
    <location>
        <begin position="23"/>
        <end position="332"/>
    </location>
</feature>
<feature type="signal peptide" evidence="1">
    <location>
        <begin position="1"/>
        <end position="22"/>
    </location>
</feature>
<evidence type="ECO:0000256" key="1">
    <source>
        <dbReference type="SAM" id="SignalP"/>
    </source>
</evidence>
<protein>
    <recommendedName>
        <fullName evidence="4">YD repeat-containing protein</fullName>
    </recommendedName>
</protein>
<keyword evidence="1" id="KW-0732">Signal</keyword>
<evidence type="ECO:0000313" key="2">
    <source>
        <dbReference type="EMBL" id="SEW19058.1"/>
    </source>
</evidence>
<dbReference type="Proteomes" id="UP000199373">
    <property type="component" value="Unassembled WGS sequence"/>
</dbReference>
<evidence type="ECO:0008006" key="4">
    <source>
        <dbReference type="Google" id="ProtNLM"/>
    </source>
</evidence>
<dbReference type="EMBL" id="FOIQ01000005">
    <property type="protein sequence ID" value="SEW19058.1"/>
    <property type="molecule type" value="Genomic_DNA"/>
</dbReference>
<dbReference type="AlphaFoldDB" id="A0A1I0PXH8"/>
<evidence type="ECO:0000313" key="3">
    <source>
        <dbReference type="Proteomes" id="UP000199373"/>
    </source>
</evidence>
<keyword evidence="3" id="KW-1185">Reference proteome</keyword>
<sequence length="332" mass="37613">MYRRIVSLVGLLLASVSVWGQALTDAKCISMMGVPLEGPDSVFLPALEAAGFRQTTVDNPEPDAYYLMGDFYGIKSNVMVNVDEKTRLLSSVFVTCGPYRVRELYERNQKYLLGKLQREWGNFKAKGDGSLYLLNDYGYIQQSTSFDENGAHSIRYFYLNSSPYFKDAANMGLKGMVQEVITENPVAESGIEHFSETGMLASDDIVDRIYNKAGYLVKAAMIEKSGDKSQLSYEYDADGCLVKRTLVNTASGIRSVNEYQYNSRNEISSQSQKVFDKNNECVLSINMKNTITERDDNDNWTRNTLSLTYWEKGQRAQMAKVEQTRVISYWDD</sequence>
<reference evidence="2 3" key="1">
    <citation type="submission" date="2016-10" db="EMBL/GenBank/DDBJ databases">
        <authorList>
            <person name="de Groot N.N."/>
        </authorList>
    </citation>
    <scope>NUCLEOTIDE SEQUENCE [LARGE SCALE GENOMIC DNA]</scope>
    <source>
        <strain evidence="2 3">TC2-24</strain>
    </source>
</reference>